<dbReference type="Gene3D" id="2.30.40.10">
    <property type="entry name" value="Urease, subunit C, domain 1"/>
    <property type="match status" value="1"/>
</dbReference>
<evidence type="ECO:0000256" key="2">
    <source>
        <dbReference type="ARBA" id="ARBA00022723"/>
    </source>
</evidence>
<dbReference type="AlphaFoldDB" id="A0A225NG04"/>
<dbReference type="InterPro" id="IPR054418">
    <property type="entry name" value="MQNX/HUTI_composite_N"/>
</dbReference>
<dbReference type="InterPro" id="IPR011059">
    <property type="entry name" value="Metal-dep_hydrolase_composite"/>
</dbReference>
<accession>A0A225NG04</accession>
<dbReference type="PANTHER" id="PTHR43794:SF11">
    <property type="entry name" value="AMIDOHYDROLASE-RELATED DOMAIN-CONTAINING PROTEIN"/>
    <property type="match status" value="1"/>
</dbReference>
<keyword evidence="3 7" id="KW-0378">Hydrolase</keyword>
<feature type="domain" description="Amidohydrolase-related" evidence="5">
    <location>
        <begin position="55"/>
        <end position="406"/>
    </location>
</feature>
<keyword evidence="4" id="KW-0862">Zinc</keyword>
<evidence type="ECO:0000259" key="5">
    <source>
        <dbReference type="Pfam" id="PF01979"/>
    </source>
</evidence>
<keyword evidence="2" id="KW-0479">Metal-binding</keyword>
<comment type="similarity">
    <text evidence="1">Belongs to the metallo-dependent hydrolases superfamily. ATZ/TRZ family.</text>
</comment>
<organism evidence="7 8">
    <name type="scientific">Marinibacterium profundimaris</name>
    <dbReference type="NCBI Taxonomy" id="1679460"/>
    <lineage>
        <taxon>Bacteria</taxon>
        <taxon>Pseudomonadati</taxon>
        <taxon>Pseudomonadota</taxon>
        <taxon>Alphaproteobacteria</taxon>
        <taxon>Rhodobacterales</taxon>
        <taxon>Paracoccaceae</taxon>
        <taxon>Marinibacterium</taxon>
    </lineage>
</organism>
<dbReference type="InterPro" id="IPR006680">
    <property type="entry name" value="Amidohydro-rel"/>
</dbReference>
<evidence type="ECO:0000256" key="3">
    <source>
        <dbReference type="ARBA" id="ARBA00022801"/>
    </source>
</evidence>
<gene>
    <name evidence="7" type="ORF">ATO3_19090</name>
</gene>
<evidence type="ECO:0000313" key="8">
    <source>
        <dbReference type="Proteomes" id="UP000215377"/>
    </source>
</evidence>
<dbReference type="PANTHER" id="PTHR43794">
    <property type="entry name" value="AMINOHYDROLASE SSNA-RELATED"/>
    <property type="match status" value="1"/>
</dbReference>
<reference evidence="7 8" key="1">
    <citation type="submission" date="2013-04" db="EMBL/GenBank/DDBJ databases">
        <title>Oceanicola sp. 22II1-22F33 Genome Sequencing.</title>
        <authorList>
            <person name="Lai Q."/>
            <person name="Li G."/>
            <person name="Shao Z."/>
        </authorList>
    </citation>
    <scope>NUCLEOTIDE SEQUENCE [LARGE SCALE GENOMIC DNA]</scope>
    <source>
        <strain evidence="7 8">22II1-22F33</strain>
    </source>
</reference>
<feature type="domain" description="Aminodeoxyfutalosine deaminase/Imidazolonepropionase-like composite" evidence="6">
    <location>
        <begin position="21"/>
        <end position="46"/>
    </location>
</feature>
<evidence type="ECO:0000313" key="7">
    <source>
        <dbReference type="EMBL" id="OWU70952.1"/>
    </source>
</evidence>
<comment type="caution">
    <text evidence="7">The sequence shown here is derived from an EMBL/GenBank/DDBJ whole genome shotgun (WGS) entry which is preliminary data.</text>
</comment>
<evidence type="ECO:0000256" key="1">
    <source>
        <dbReference type="ARBA" id="ARBA00006745"/>
    </source>
</evidence>
<dbReference type="InterPro" id="IPR032466">
    <property type="entry name" value="Metal_Hydrolase"/>
</dbReference>
<dbReference type="SUPFAM" id="SSF51556">
    <property type="entry name" value="Metallo-dependent hydrolases"/>
    <property type="match status" value="1"/>
</dbReference>
<proteinExistence type="inferred from homology"/>
<dbReference type="SUPFAM" id="SSF51338">
    <property type="entry name" value="Composite domain of metallo-dependent hydrolases"/>
    <property type="match status" value="1"/>
</dbReference>
<dbReference type="EMBL" id="AQQR01000010">
    <property type="protein sequence ID" value="OWU70952.1"/>
    <property type="molecule type" value="Genomic_DNA"/>
</dbReference>
<keyword evidence="8" id="KW-1185">Reference proteome</keyword>
<sequence length="484" mass="51522">MQLLTADCVIPGAAQPVLRPGAVAVDDGRIRAVGRPEDLRARYPQARVRPLGDAILLPGFVNAHQHGRGLSQLQLGYPDDQLEPWIARRRGRGTPDAYLLTLLAAQEMLRNGVTATLHANYSYATGDYEAELRGVIRAYEETGLRATVCLGFADQGGLVYPPADEDAFRHDLSGRAQRLLSSARPAYLPLDRTLDLMDRLLEDYADHPTITLAHGPAGPQWVSDAAWTAIAAHTARTGTGIHFHLLESPAQRTVADTLYKGSVLTHLERLGVFETHVSAAHFAQARPDDLADALRLGLTVVSNPGANMRLFNGAPPLADWRAAGLPVALGTDNCALDDTEDYLSELRLGGLLARGTGSPANVSRLTLAMGTEAGARAIFQPDIGTLAPGNRADLVALNPARARGSYLDPDCDMLDLVISRCTGADTILTMVGGDVRYRAGDPPPPTATAAAMAAAARLAGPDAPDSAEDIADAVRRHIHEAKGR</sequence>
<dbReference type="Gene3D" id="3.20.20.140">
    <property type="entry name" value="Metal-dependent hydrolases"/>
    <property type="match status" value="1"/>
</dbReference>
<dbReference type="GO" id="GO:0016810">
    <property type="term" value="F:hydrolase activity, acting on carbon-nitrogen (but not peptide) bonds"/>
    <property type="evidence" value="ECO:0007669"/>
    <property type="project" value="InterPro"/>
</dbReference>
<evidence type="ECO:0000259" key="6">
    <source>
        <dbReference type="Pfam" id="PF22039"/>
    </source>
</evidence>
<dbReference type="Pfam" id="PF01979">
    <property type="entry name" value="Amidohydro_1"/>
    <property type="match status" value="1"/>
</dbReference>
<name>A0A225NG04_9RHOB</name>
<dbReference type="RefSeq" id="WP_088651505.1">
    <property type="nucleotide sequence ID" value="NZ_AQQR01000010.1"/>
</dbReference>
<evidence type="ECO:0000256" key="4">
    <source>
        <dbReference type="ARBA" id="ARBA00022833"/>
    </source>
</evidence>
<protein>
    <submittedName>
        <fullName evidence="7">Amidohydrolase</fullName>
    </submittedName>
</protein>
<dbReference type="Pfam" id="PF22039">
    <property type="entry name" value="HUTI_composite_bact"/>
    <property type="match status" value="1"/>
</dbReference>
<dbReference type="OrthoDB" id="9796020at2"/>
<dbReference type="InterPro" id="IPR050287">
    <property type="entry name" value="MTA/SAH_deaminase"/>
</dbReference>
<dbReference type="Proteomes" id="UP000215377">
    <property type="component" value="Unassembled WGS sequence"/>
</dbReference>
<dbReference type="GO" id="GO:0046872">
    <property type="term" value="F:metal ion binding"/>
    <property type="evidence" value="ECO:0007669"/>
    <property type="project" value="UniProtKB-KW"/>
</dbReference>